<dbReference type="Proteomes" id="UP000718821">
    <property type="component" value="Unassembled WGS sequence"/>
</dbReference>
<dbReference type="AlphaFoldDB" id="A0A938X0J8"/>
<evidence type="ECO:0000313" key="2">
    <source>
        <dbReference type="EMBL" id="MBM6700047.1"/>
    </source>
</evidence>
<sequence>MELTPLVACSPGTDYETLEYIAREVPGLRRWLVANPNADARLLEYVSQAGGPGVREALTVLLDALEESDG</sequence>
<gene>
    <name evidence="2" type="ORF">H7U32_06970</name>
</gene>
<dbReference type="InterPro" id="IPR057893">
    <property type="entry name" value="LRV_2"/>
</dbReference>
<organism evidence="2 3">
    <name type="scientific">Bifidobacterium pullorum subsp. saeculare</name>
    <dbReference type="NCBI Taxonomy" id="78257"/>
    <lineage>
        <taxon>Bacteria</taxon>
        <taxon>Bacillati</taxon>
        <taxon>Actinomycetota</taxon>
        <taxon>Actinomycetes</taxon>
        <taxon>Bifidobacteriales</taxon>
        <taxon>Bifidobacteriaceae</taxon>
        <taxon>Bifidobacterium</taxon>
    </lineage>
</organism>
<evidence type="ECO:0000313" key="3">
    <source>
        <dbReference type="Proteomes" id="UP000718821"/>
    </source>
</evidence>
<dbReference type="EMBL" id="JACLYU010000013">
    <property type="protein sequence ID" value="MBM6700047.1"/>
    <property type="molecule type" value="Genomic_DNA"/>
</dbReference>
<dbReference type="Pfam" id="PF25591">
    <property type="entry name" value="LRV_2"/>
    <property type="match status" value="1"/>
</dbReference>
<name>A0A938X0J8_9BIFI</name>
<keyword evidence="3" id="KW-1185">Reference proteome</keyword>
<evidence type="ECO:0000259" key="1">
    <source>
        <dbReference type="Pfam" id="PF25591"/>
    </source>
</evidence>
<protein>
    <recommendedName>
        <fullName evidence="1">Leucine rich repeat variant domain-containing protein</fullName>
    </recommendedName>
</protein>
<accession>A0A938X0J8</accession>
<proteinExistence type="predicted"/>
<comment type="caution">
    <text evidence="2">The sequence shown here is derived from an EMBL/GenBank/DDBJ whole genome shotgun (WGS) entry which is preliminary data.</text>
</comment>
<feature type="domain" description="Leucine rich repeat variant" evidence="1">
    <location>
        <begin position="4"/>
        <end position="60"/>
    </location>
</feature>
<reference evidence="2" key="2">
    <citation type="journal article" date="2021" name="Sci. Rep.">
        <title>The distribution of antibiotic resistance genes in chicken gut microbiota commensals.</title>
        <authorList>
            <person name="Juricova H."/>
            <person name="Matiasovicova J."/>
            <person name="Kubasova T."/>
            <person name="Cejkova D."/>
            <person name="Rychlik I."/>
        </authorList>
    </citation>
    <scope>NUCLEOTIDE SEQUENCE</scope>
    <source>
        <strain evidence="2">An836</strain>
    </source>
</reference>
<reference evidence="2" key="1">
    <citation type="submission" date="2020-08" db="EMBL/GenBank/DDBJ databases">
        <authorList>
            <person name="Cejkova D."/>
            <person name="Kubasova T."/>
            <person name="Jahodarova E."/>
            <person name="Rychlik I."/>
        </authorList>
    </citation>
    <scope>NUCLEOTIDE SEQUENCE</scope>
    <source>
        <strain evidence="2">An836</strain>
    </source>
</reference>